<dbReference type="EMBL" id="BMZA01000004">
    <property type="protein sequence ID" value="GGZ02214.1"/>
    <property type="molecule type" value="Genomic_DNA"/>
</dbReference>
<gene>
    <name evidence="1" type="ORF">GCM10011614_16520</name>
</gene>
<sequence length="76" mass="8016">MPGQRARLGLEHGGQRAEALDQAAGQRFHVAAGNRLHQQHFYDLVIAQRLGPAFDQPLAQTATMAAGIVAVSRGGG</sequence>
<dbReference type="AlphaFoldDB" id="A0A918PEM0"/>
<dbReference type="Proteomes" id="UP000648075">
    <property type="component" value="Unassembled WGS sequence"/>
</dbReference>
<organism evidence="1 2">
    <name type="scientific">Novosphingobium colocasiae</name>
    <dbReference type="NCBI Taxonomy" id="1256513"/>
    <lineage>
        <taxon>Bacteria</taxon>
        <taxon>Pseudomonadati</taxon>
        <taxon>Pseudomonadota</taxon>
        <taxon>Alphaproteobacteria</taxon>
        <taxon>Sphingomonadales</taxon>
        <taxon>Sphingomonadaceae</taxon>
        <taxon>Novosphingobium</taxon>
    </lineage>
</organism>
<reference evidence="1" key="1">
    <citation type="journal article" date="2014" name="Int. J. Syst. Evol. Microbiol.">
        <title>Complete genome sequence of Corynebacterium casei LMG S-19264T (=DSM 44701T), isolated from a smear-ripened cheese.</title>
        <authorList>
            <consortium name="US DOE Joint Genome Institute (JGI-PGF)"/>
            <person name="Walter F."/>
            <person name="Albersmeier A."/>
            <person name="Kalinowski J."/>
            <person name="Ruckert C."/>
        </authorList>
    </citation>
    <scope>NUCLEOTIDE SEQUENCE</scope>
    <source>
        <strain evidence="1">KCTC 32255</strain>
    </source>
</reference>
<protein>
    <submittedName>
        <fullName evidence="1">Uncharacterized protein</fullName>
    </submittedName>
</protein>
<evidence type="ECO:0000313" key="2">
    <source>
        <dbReference type="Proteomes" id="UP000648075"/>
    </source>
</evidence>
<accession>A0A918PEM0</accession>
<reference evidence="1" key="2">
    <citation type="submission" date="2020-09" db="EMBL/GenBank/DDBJ databases">
        <authorList>
            <person name="Sun Q."/>
            <person name="Kim S."/>
        </authorList>
    </citation>
    <scope>NUCLEOTIDE SEQUENCE</scope>
    <source>
        <strain evidence="1">KCTC 32255</strain>
    </source>
</reference>
<proteinExistence type="predicted"/>
<name>A0A918PEM0_9SPHN</name>
<keyword evidence="2" id="KW-1185">Reference proteome</keyword>
<evidence type="ECO:0000313" key="1">
    <source>
        <dbReference type="EMBL" id="GGZ02214.1"/>
    </source>
</evidence>
<comment type="caution">
    <text evidence="1">The sequence shown here is derived from an EMBL/GenBank/DDBJ whole genome shotgun (WGS) entry which is preliminary data.</text>
</comment>